<dbReference type="PRINTS" id="PR00625">
    <property type="entry name" value="JDOMAIN"/>
</dbReference>
<dbReference type="InterPro" id="IPR001623">
    <property type="entry name" value="DnaJ_domain"/>
</dbReference>
<dbReference type="GO" id="GO:0051082">
    <property type="term" value="F:unfolded protein binding"/>
    <property type="evidence" value="ECO:0007669"/>
    <property type="project" value="InterPro"/>
</dbReference>
<sequence length="316" mass="34175">MARDPYDVLGVSRSASAAEIKKAYRKLAKKYHPDTSREPRAKERFSEATAAYDLLSDADKRGKFDRGEIDADGNPRFHGFEGFGPGGMRGGVHEGPGGMRWTYTTSSDPRAGGGFDPEDLLQGIFGGLGGGFGTRTRSRSPGVRGEDVALALSIDLAEAARGAVKRVRLPTGKEVDVRIPAGIESGKQIRLRGQGMPGEFGGPDGDAIITVTVNKHPLFKVDGYDLRHELPVTLYEAVLGATVRVPTLDGQVELKIPPNSSGGRTLRLKGKGLPRPGHGHGDLYVTLRIVLPEKPDPELESLMVKWRETRPYTPRD</sequence>
<dbReference type="GO" id="GO:0042026">
    <property type="term" value="P:protein refolding"/>
    <property type="evidence" value="ECO:0007669"/>
    <property type="project" value="TreeGrafter"/>
</dbReference>
<dbReference type="AlphaFoldDB" id="A0A4R3MEM4"/>
<feature type="domain" description="J" evidence="2">
    <location>
        <begin position="4"/>
        <end position="68"/>
    </location>
</feature>
<dbReference type="Pfam" id="PF00226">
    <property type="entry name" value="DnaJ"/>
    <property type="match status" value="1"/>
</dbReference>
<organism evidence="3 4">
    <name type="scientific">Tepidamorphus gemmatus</name>
    <dbReference type="NCBI Taxonomy" id="747076"/>
    <lineage>
        <taxon>Bacteria</taxon>
        <taxon>Pseudomonadati</taxon>
        <taxon>Pseudomonadota</taxon>
        <taxon>Alphaproteobacteria</taxon>
        <taxon>Hyphomicrobiales</taxon>
        <taxon>Tepidamorphaceae</taxon>
        <taxon>Tepidamorphus</taxon>
    </lineage>
</organism>
<dbReference type="Gene3D" id="2.60.260.20">
    <property type="entry name" value="Urease metallochaperone UreE, N-terminal domain"/>
    <property type="match status" value="2"/>
</dbReference>
<dbReference type="SUPFAM" id="SSF49493">
    <property type="entry name" value="HSP40/DnaJ peptide-binding domain"/>
    <property type="match status" value="2"/>
</dbReference>
<dbReference type="CDD" id="cd06257">
    <property type="entry name" value="DnaJ"/>
    <property type="match status" value="1"/>
</dbReference>
<gene>
    <name evidence="3" type="ORF">EDC22_103417</name>
</gene>
<dbReference type="CDD" id="cd10747">
    <property type="entry name" value="DnaJ_C"/>
    <property type="match status" value="1"/>
</dbReference>
<dbReference type="FunFam" id="2.60.260.20:FF:000013">
    <property type="entry name" value="DnaJ subfamily B member 11"/>
    <property type="match status" value="1"/>
</dbReference>
<evidence type="ECO:0000313" key="3">
    <source>
        <dbReference type="EMBL" id="TCT12100.1"/>
    </source>
</evidence>
<evidence type="ECO:0000256" key="1">
    <source>
        <dbReference type="ARBA" id="ARBA00023186"/>
    </source>
</evidence>
<keyword evidence="4" id="KW-1185">Reference proteome</keyword>
<dbReference type="Proteomes" id="UP000295678">
    <property type="component" value="Unassembled WGS sequence"/>
</dbReference>
<comment type="caution">
    <text evidence="3">The sequence shown here is derived from an EMBL/GenBank/DDBJ whole genome shotgun (WGS) entry which is preliminary data.</text>
</comment>
<dbReference type="RefSeq" id="WP_132805977.1">
    <property type="nucleotide sequence ID" value="NZ_SMAK01000003.1"/>
</dbReference>
<keyword evidence="1" id="KW-0143">Chaperone</keyword>
<dbReference type="SMART" id="SM00271">
    <property type="entry name" value="DnaJ"/>
    <property type="match status" value="1"/>
</dbReference>
<dbReference type="GO" id="GO:0005737">
    <property type="term" value="C:cytoplasm"/>
    <property type="evidence" value="ECO:0007669"/>
    <property type="project" value="TreeGrafter"/>
</dbReference>
<reference evidence="3 4" key="1">
    <citation type="submission" date="2019-03" db="EMBL/GenBank/DDBJ databases">
        <title>Genomic Encyclopedia of Type Strains, Phase IV (KMG-IV): sequencing the most valuable type-strain genomes for metagenomic binning, comparative biology and taxonomic classification.</title>
        <authorList>
            <person name="Goeker M."/>
        </authorList>
    </citation>
    <scope>NUCLEOTIDE SEQUENCE [LARGE SCALE GENOMIC DNA]</scope>
    <source>
        <strain evidence="3 4">DSM 19345</strain>
    </source>
</reference>
<dbReference type="InterPro" id="IPR018253">
    <property type="entry name" value="DnaJ_domain_CS"/>
</dbReference>
<dbReference type="PANTHER" id="PTHR43096">
    <property type="entry name" value="DNAJ HOMOLOG 1, MITOCHONDRIAL-RELATED"/>
    <property type="match status" value="1"/>
</dbReference>
<dbReference type="Gene3D" id="1.10.287.110">
    <property type="entry name" value="DnaJ domain"/>
    <property type="match status" value="1"/>
</dbReference>
<accession>A0A4R3MEM4</accession>
<dbReference type="PROSITE" id="PS00636">
    <property type="entry name" value="DNAJ_1"/>
    <property type="match status" value="1"/>
</dbReference>
<dbReference type="InterPro" id="IPR002939">
    <property type="entry name" value="DnaJ_C"/>
</dbReference>
<dbReference type="EMBL" id="SMAK01000003">
    <property type="protein sequence ID" value="TCT12100.1"/>
    <property type="molecule type" value="Genomic_DNA"/>
</dbReference>
<dbReference type="OrthoDB" id="9779889at2"/>
<protein>
    <submittedName>
        <fullName evidence="3">DnaJ-class molecular chaperone</fullName>
    </submittedName>
</protein>
<dbReference type="Pfam" id="PF01556">
    <property type="entry name" value="DnaJ_C"/>
    <property type="match status" value="1"/>
</dbReference>
<dbReference type="InterPro" id="IPR036869">
    <property type="entry name" value="J_dom_sf"/>
</dbReference>
<proteinExistence type="predicted"/>
<evidence type="ECO:0000313" key="4">
    <source>
        <dbReference type="Proteomes" id="UP000295678"/>
    </source>
</evidence>
<evidence type="ECO:0000259" key="2">
    <source>
        <dbReference type="PROSITE" id="PS50076"/>
    </source>
</evidence>
<dbReference type="PROSITE" id="PS50076">
    <property type="entry name" value="DNAJ_2"/>
    <property type="match status" value="1"/>
</dbReference>
<dbReference type="InterPro" id="IPR008971">
    <property type="entry name" value="HSP40/DnaJ_pept-bd"/>
</dbReference>
<dbReference type="PANTHER" id="PTHR43096:SF52">
    <property type="entry name" value="DNAJ HOMOLOG 1, MITOCHONDRIAL-RELATED"/>
    <property type="match status" value="1"/>
</dbReference>
<name>A0A4R3MEM4_9HYPH</name>
<dbReference type="SUPFAM" id="SSF46565">
    <property type="entry name" value="Chaperone J-domain"/>
    <property type="match status" value="1"/>
</dbReference>